<feature type="region of interest" description="Disordered" evidence="1">
    <location>
        <begin position="1"/>
        <end position="33"/>
    </location>
</feature>
<dbReference type="CDD" id="cd09272">
    <property type="entry name" value="RNase_HI_RT_Ty1"/>
    <property type="match status" value="1"/>
</dbReference>
<sequence length="598" mass="67434">DNFDHEDSNDSSLESATNHFQPEPSTDISSRKSIRHRKLPSHLLDYHCNAVVHKTPYPISNFLSHDLLSPSYSKFCLSILADHEPNSYAEASKHECWIQAMNNELTALAKNNTWIIVDLPDGAKPIGRKWVYKIKRKADGSIDRYKARLVAKGYNQIEGVDFFQTFSPVAKMSTIRTVLAVASIKNWHIHQLDVDNAFLHGDLEEDVYMKAPQGLTGVSANQVCKLKKSLYGLRQASRKWYEKLSQFLITIGYAQMTSDPTLFTKSTSSDFSVLLVYVDDIVLTGNCMDEIDATKSQLHKAFRIKDLGILKFFLGLEVAHSQQGITLCQRKYCLELLTETGTLGCKPSSIPMDPSNRLHHDDSEPHHDITKYRALVGKLLYLTSTRPDIAFPVQQLSQFLDAPTSTHFKAAHKVLRYLKGNPGTGLFFPRNSSIQLLGFSDADWGGCIDSRRSITGYCFFLGQSLICWKSKKQLTVSKSSSEAEYRALASATCELQWLSYLLRDLQVTTDKLHALYCDSQSALHIASNPVFHERTKHLDIDCHIVREKLQGGLMKLLPISGFNQTADILTKALHPANFHRQFSKLGLHNIFRPQLEGV</sequence>
<feature type="compositionally biased region" description="Polar residues" evidence="1">
    <location>
        <begin position="10"/>
        <end position="28"/>
    </location>
</feature>
<dbReference type="InterPro" id="IPR043502">
    <property type="entry name" value="DNA/RNA_pol_sf"/>
</dbReference>
<feature type="domain" description="Reverse transcriptase Ty1/copia-type" evidence="2">
    <location>
        <begin position="111"/>
        <end position="352"/>
    </location>
</feature>
<protein>
    <submittedName>
        <fullName evidence="3">Retrovirus-related Pol polyprotein from transposon TNT 1-94</fullName>
    </submittedName>
</protein>
<evidence type="ECO:0000259" key="2">
    <source>
        <dbReference type="Pfam" id="PF07727"/>
    </source>
</evidence>
<dbReference type="ExpressionAtlas" id="A0A2K3LMF0">
    <property type="expression patterns" value="baseline"/>
</dbReference>
<reference evidence="3 4" key="1">
    <citation type="journal article" date="2014" name="Am. J. Bot.">
        <title>Genome assembly and annotation for red clover (Trifolium pratense; Fabaceae).</title>
        <authorList>
            <person name="Istvanek J."/>
            <person name="Jaros M."/>
            <person name="Krenek A."/>
            <person name="Repkova J."/>
        </authorList>
    </citation>
    <scope>NUCLEOTIDE SEQUENCE [LARGE SCALE GENOMIC DNA]</scope>
    <source>
        <strain evidence="4">cv. Tatra</strain>
        <tissue evidence="3">Young leaves</tissue>
    </source>
</reference>
<dbReference type="Pfam" id="PF07727">
    <property type="entry name" value="RVT_2"/>
    <property type="match status" value="1"/>
</dbReference>
<comment type="caution">
    <text evidence="3">The sequence shown here is derived from an EMBL/GenBank/DDBJ whole genome shotgun (WGS) entry which is preliminary data.</text>
</comment>
<dbReference type="SUPFAM" id="SSF56672">
    <property type="entry name" value="DNA/RNA polymerases"/>
    <property type="match status" value="1"/>
</dbReference>
<dbReference type="Proteomes" id="UP000236291">
    <property type="component" value="Unassembled WGS sequence"/>
</dbReference>
<dbReference type="InterPro" id="IPR013103">
    <property type="entry name" value="RVT_2"/>
</dbReference>
<evidence type="ECO:0000256" key="1">
    <source>
        <dbReference type="SAM" id="MobiDB-lite"/>
    </source>
</evidence>
<feature type="non-terminal residue" evidence="3">
    <location>
        <position position="1"/>
    </location>
</feature>
<evidence type="ECO:0000313" key="3">
    <source>
        <dbReference type="EMBL" id="PNX79703.1"/>
    </source>
</evidence>
<dbReference type="PANTHER" id="PTHR11439:SF470">
    <property type="entry name" value="CYSTEINE-RICH RLK (RECEPTOR-LIKE PROTEIN KINASE) 8"/>
    <property type="match status" value="1"/>
</dbReference>
<gene>
    <name evidence="3" type="ORF">L195_g035690</name>
</gene>
<dbReference type="PANTHER" id="PTHR11439">
    <property type="entry name" value="GAG-POL-RELATED RETROTRANSPOSON"/>
    <property type="match status" value="1"/>
</dbReference>
<accession>A0A2K3LMF0</accession>
<proteinExistence type="predicted"/>
<dbReference type="AlphaFoldDB" id="A0A2K3LMF0"/>
<organism evidence="3 4">
    <name type="scientific">Trifolium pratense</name>
    <name type="common">Red clover</name>
    <dbReference type="NCBI Taxonomy" id="57577"/>
    <lineage>
        <taxon>Eukaryota</taxon>
        <taxon>Viridiplantae</taxon>
        <taxon>Streptophyta</taxon>
        <taxon>Embryophyta</taxon>
        <taxon>Tracheophyta</taxon>
        <taxon>Spermatophyta</taxon>
        <taxon>Magnoliopsida</taxon>
        <taxon>eudicotyledons</taxon>
        <taxon>Gunneridae</taxon>
        <taxon>Pentapetalae</taxon>
        <taxon>rosids</taxon>
        <taxon>fabids</taxon>
        <taxon>Fabales</taxon>
        <taxon>Fabaceae</taxon>
        <taxon>Papilionoideae</taxon>
        <taxon>50 kb inversion clade</taxon>
        <taxon>NPAAA clade</taxon>
        <taxon>Hologalegina</taxon>
        <taxon>IRL clade</taxon>
        <taxon>Trifolieae</taxon>
        <taxon>Trifolium</taxon>
    </lineage>
</organism>
<reference evidence="3 4" key="2">
    <citation type="journal article" date="2017" name="Front. Plant Sci.">
        <title>Gene Classification and Mining of Molecular Markers Useful in Red Clover (Trifolium pratense) Breeding.</title>
        <authorList>
            <person name="Istvanek J."/>
            <person name="Dluhosova J."/>
            <person name="Dluhos P."/>
            <person name="Patkova L."/>
            <person name="Nedelnik J."/>
            <person name="Repkova J."/>
        </authorList>
    </citation>
    <scope>NUCLEOTIDE SEQUENCE [LARGE SCALE GENOMIC DNA]</scope>
    <source>
        <strain evidence="4">cv. Tatra</strain>
        <tissue evidence="3">Young leaves</tissue>
    </source>
</reference>
<evidence type="ECO:0000313" key="4">
    <source>
        <dbReference type="Proteomes" id="UP000236291"/>
    </source>
</evidence>
<dbReference type="EMBL" id="ASHM01036449">
    <property type="protein sequence ID" value="PNX79703.1"/>
    <property type="molecule type" value="Genomic_DNA"/>
</dbReference>
<name>A0A2K3LMF0_TRIPR</name>